<evidence type="ECO:0000313" key="1">
    <source>
        <dbReference type="EMBL" id="SVE31554.1"/>
    </source>
</evidence>
<feature type="non-terminal residue" evidence="1">
    <location>
        <position position="122"/>
    </location>
</feature>
<sequence length="122" mass="13584">MKKDFLKDSTIKFPAYEPWISKDDKRIVSKALDQSMLTLGPQLEKFEADFCKYTKSKYAVAVSNCTAALHLSLKALGIKEHDEVIIPDLTFVADASAILACNAKPVIVDINKNDFFLSISNL</sequence>
<name>A0A383CHF2_9ZZZZ</name>
<dbReference type="Gene3D" id="3.40.640.10">
    <property type="entry name" value="Type I PLP-dependent aspartate aminotransferase-like (Major domain)"/>
    <property type="match status" value="1"/>
</dbReference>
<dbReference type="PANTHER" id="PTHR30244">
    <property type="entry name" value="TRANSAMINASE"/>
    <property type="match status" value="1"/>
</dbReference>
<dbReference type="GO" id="GO:0000271">
    <property type="term" value="P:polysaccharide biosynthetic process"/>
    <property type="evidence" value="ECO:0007669"/>
    <property type="project" value="TreeGrafter"/>
</dbReference>
<reference evidence="1" key="1">
    <citation type="submission" date="2018-05" db="EMBL/GenBank/DDBJ databases">
        <authorList>
            <person name="Lanie J.A."/>
            <person name="Ng W.-L."/>
            <person name="Kazmierczak K.M."/>
            <person name="Andrzejewski T.M."/>
            <person name="Davidsen T.M."/>
            <person name="Wayne K.J."/>
            <person name="Tettelin H."/>
            <person name="Glass J.I."/>
            <person name="Rusch D."/>
            <person name="Podicherti R."/>
            <person name="Tsui H.-C.T."/>
            <person name="Winkler M.E."/>
        </authorList>
    </citation>
    <scope>NUCLEOTIDE SEQUENCE</scope>
</reference>
<dbReference type="InterPro" id="IPR015421">
    <property type="entry name" value="PyrdxlP-dep_Trfase_major"/>
</dbReference>
<protein>
    <recommendedName>
        <fullName evidence="2">DegT/DnrJ/EryC1/StrS aminotransferase family protein</fullName>
    </recommendedName>
</protein>
<gene>
    <name evidence="1" type="ORF">METZ01_LOCUS484408</name>
</gene>
<dbReference type="GO" id="GO:0030170">
    <property type="term" value="F:pyridoxal phosphate binding"/>
    <property type="evidence" value="ECO:0007669"/>
    <property type="project" value="TreeGrafter"/>
</dbReference>
<dbReference type="InterPro" id="IPR015424">
    <property type="entry name" value="PyrdxlP-dep_Trfase"/>
</dbReference>
<dbReference type="PANTHER" id="PTHR30244:SF34">
    <property type="entry name" value="DTDP-4-AMINO-4,6-DIDEOXYGALACTOSE TRANSAMINASE"/>
    <property type="match status" value="1"/>
</dbReference>
<dbReference type="GO" id="GO:0008483">
    <property type="term" value="F:transaminase activity"/>
    <property type="evidence" value="ECO:0007669"/>
    <property type="project" value="TreeGrafter"/>
</dbReference>
<dbReference type="InterPro" id="IPR000653">
    <property type="entry name" value="DegT/StrS_aminotransferase"/>
</dbReference>
<dbReference type="SUPFAM" id="SSF53383">
    <property type="entry name" value="PLP-dependent transferases"/>
    <property type="match status" value="1"/>
</dbReference>
<proteinExistence type="predicted"/>
<dbReference type="Pfam" id="PF01041">
    <property type="entry name" value="DegT_DnrJ_EryC1"/>
    <property type="match status" value="1"/>
</dbReference>
<organism evidence="1">
    <name type="scientific">marine metagenome</name>
    <dbReference type="NCBI Taxonomy" id="408172"/>
    <lineage>
        <taxon>unclassified sequences</taxon>
        <taxon>metagenomes</taxon>
        <taxon>ecological metagenomes</taxon>
    </lineage>
</organism>
<evidence type="ECO:0008006" key="2">
    <source>
        <dbReference type="Google" id="ProtNLM"/>
    </source>
</evidence>
<dbReference type="EMBL" id="UINC01208820">
    <property type="protein sequence ID" value="SVE31554.1"/>
    <property type="molecule type" value="Genomic_DNA"/>
</dbReference>
<accession>A0A383CHF2</accession>
<dbReference type="AlphaFoldDB" id="A0A383CHF2"/>